<name>A0ABQ4NP51_9RHOB</name>
<keyword evidence="3" id="KW-1185">Reference proteome</keyword>
<gene>
    <name evidence="2" type="ORF">JANAI62_26220</name>
</gene>
<keyword evidence="1" id="KW-0732">Signal</keyword>
<dbReference type="RefSeq" id="WP_220749475.1">
    <property type="nucleotide sequence ID" value="NZ_BPFH01000004.1"/>
</dbReference>
<organism evidence="2 3">
    <name type="scientific">Jannaschia pagri</name>
    <dbReference type="NCBI Taxonomy" id="2829797"/>
    <lineage>
        <taxon>Bacteria</taxon>
        <taxon>Pseudomonadati</taxon>
        <taxon>Pseudomonadota</taxon>
        <taxon>Alphaproteobacteria</taxon>
        <taxon>Rhodobacterales</taxon>
        <taxon>Roseobacteraceae</taxon>
        <taxon>Jannaschia</taxon>
    </lineage>
</organism>
<protein>
    <submittedName>
        <fullName evidence="2">Uncharacterized protein</fullName>
    </submittedName>
</protein>
<sequence>MRNLIVIALIACATVAQANPGYRCNAHGAVIISEPGKTYYLGKTCDAATADGGTGRWWYSASALIVDIPGAGLMIRYDVECDLPYCRPAG</sequence>
<feature type="chain" id="PRO_5045354913" evidence="1">
    <location>
        <begin position="19"/>
        <end position="90"/>
    </location>
</feature>
<dbReference type="Proteomes" id="UP000786693">
    <property type="component" value="Unassembled WGS sequence"/>
</dbReference>
<evidence type="ECO:0000313" key="3">
    <source>
        <dbReference type="Proteomes" id="UP000786693"/>
    </source>
</evidence>
<reference evidence="2 3" key="1">
    <citation type="submission" date="2021-05" db="EMBL/GenBank/DDBJ databases">
        <title>Bacteria Genome sequencing.</title>
        <authorList>
            <person name="Takabe Y."/>
            <person name="Nakajima Y."/>
            <person name="Suzuki S."/>
            <person name="Shiozaki T."/>
        </authorList>
    </citation>
    <scope>NUCLEOTIDE SEQUENCE [LARGE SCALE GENOMIC DNA]</scope>
    <source>
        <strain evidence="2 3">AI_62</strain>
    </source>
</reference>
<feature type="signal peptide" evidence="1">
    <location>
        <begin position="1"/>
        <end position="18"/>
    </location>
</feature>
<evidence type="ECO:0000313" key="2">
    <source>
        <dbReference type="EMBL" id="GIT95999.1"/>
    </source>
</evidence>
<proteinExistence type="predicted"/>
<dbReference type="EMBL" id="BPFH01000004">
    <property type="protein sequence ID" value="GIT95999.1"/>
    <property type="molecule type" value="Genomic_DNA"/>
</dbReference>
<evidence type="ECO:0000256" key="1">
    <source>
        <dbReference type="SAM" id="SignalP"/>
    </source>
</evidence>
<accession>A0ABQ4NP51</accession>
<comment type="caution">
    <text evidence="2">The sequence shown here is derived from an EMBL/GenBank/DDBJ whole genome shotgun (WGS) entry which is preliminary data.</text>
</comment>